<feature type="region of interest" description="Disordered" evidence="1">
    <location>
        <begin position="146"/>
        <end position="172"/>
    </location>
</feature>
<organism evidence="2 3">
    <name type="scientific">Ahrensia marina</name>
    <dbReference type="NCBI Taxonomy" id="1514904"/>
    <lineage>
        <taxon>Bacteria</taxon>
        <taxon>Pseudomonadati</taxon>
        <taxon>Pseudomonadota</taxon>
        <taxon>Alphaproteobacteria</taxon>
        <taxon>Hyphomicrobiales</taxon>
        <taxon>Ahrensiaceae</taxon>
        <taxon>Ahrensia</taxon>
    </lineage>
</organism>
<dbReference type="Proteomes" id="UP000038011">
    <property type="component" value="Unassembled WGS sequence"/>
</dbReference>
<feature type="compositionally biased region" description="Basic and acidic residues" evidence="1">
    <location>
        <begin position="146"/>
        <end position="159"/>
    </location>
</feature>
<keyword evidence="3" id="KW-1185">Reference proteome</keyword>
<sequence length="172" mass="18579">MPIYSDAALLTGNFAHMAAELKAGKRNAPSLDEWKKTACDNDAEAAAQSVAKQIFELQSKIDKEKEQLEIVTISGAGLMLVMGLFAGEGDILRVEGLLVSNKQPAAVIIHASQLALTITKKSSADAKPEEDATQIGFVIFDQLEKRAKEKPQADSEQKPAAKAKTTRTKRKT</sequence>
<proteinExistence type="predicted"/>
<protein>
    <submittedName>
        <fullName evidence="2">Uncharacterized protein</fullName>
    </submittedName>
</protein>
<dbReference type="RefSeq" id="WP_053998215.1">
    <property type="nucleotide sequence ID" value="NZ_JXMU01000005.1"/>
</dbReference>
<dbReference type="PATRIC" id="fig|1514904.3.peg.2953"/>
<dbReference type="EMBL" id="JXMU01000005">
    <property type="protein sequence ID" value="KPB02087.1"/>
    <property type="molecule type" value="Genomic_DNA"/>
</dbReference>
<reference evidence="2 3" key="1">
    <citation type="submission" date="2015-01" db="EMBL/GenBank/DDBJ databases">
        <title>Ahrensia donghaiensis sp. nov., a novel dimethylsulphoniopropionate-cleavage bacterium isolated from seawater and emended descriptions of the genus Ahrensia and Ahrensia kielensis.</title>
        <authorList>
            <person name="Liu J."/>
        </authorList>
    </citation>
    <scope>NUCLEOTIDE SEQUENCE [LARGE SCALE GENOMIC DNA]</scope>
    <source>
        <strain evidence="2 3">LZD062</strain>
    </source>
</reference>
<accession>A0A0M9GNJ7</accession>
<name>A0A0M9GNJ7_9HYPH</name>
<dbReference type="OrthoDB" id="8480534at2"/>
<evidence type="ECO:0000313" key="3">
    <source>
        <dbReference type="Proteomes" id="UP000038011"/>
    </source>
</evidence>
<dbReference type="AlphaFoldDB" id="A0A0M9GNJ7"/>
<dbReference type="STRING" id="1514904.SU32_04815"/>
<evidence type="ECO:0000313" key="2">
    <source>
        <dbReference type="EMBL" id="KPB02087.1"/>
    </source>
</evidence>
<gene>
    <name evidence="2" type="ORF">SU32_04815</name>
</gene>
<comment type="caution">
    <text evidence="2">The sequence shown here is derived from an EMBL/GenBank/DDBJ whole genome shotgun (WGS) entry which is preliminary data.</text>
</comment>
<evidence type="ECO:0000256" key="1">
    <source>
        <dbReference type="SAM" id="MobiDB-lite"/>
    </source>
</evidence>